<dbReference type="Gene3D" id="1.10.472.80">
    <property type="entry name" value="Ypt/Rab-GAP domain of gyp1p, domain 3"/>
    <property type="match status" value="1"/>
</dbReference>
<organism evidence="3 4">
    <name type="scientific">Steinernema glaseri</name>
    <dbReference type="NCBI Taxonomy" id="37863"/>
    <lineage>
        <taxon>Eukaryota</taxon>
        <taxon>Metazoa</taxon>
        <taxon>Ecdysozoa</taxon>
        <taxon>Nematoda</taxon>
        <taxon>Chromadorea</taxon>
        <taxon>Rhabditida</taxon>
        <taxon>Tylenchina</taxon>
        <taxon>Panagrolaimomorpha</taxon>
        <taxon>Strongyloidoidea</taxon>
        <taxon>Steinernematidae</taxon>
        <taxon>Steinernema</taxon>
    </lineage>
</organism>
<dbReference type="SMART" id="SM00164">
    <property type="entry name" value="TBC"/>
    <property type="match status" value="1"/>
</dbReference>
<dbReference type="PANTHER" id="PTHR22957">
    <property type="entry name" value="TBC1 DOMAIN FAMILY MEMBER GTPASE-ACTIVATING PROTEIN"/>
    <property type="match status" value="1"/>
</dbReference>
<evidence type="ECO:0000256" key="1">
    <source>
        <dbReference type="ARBA" id="ARBA00022468"/>
    </source>
</evidence>
<dbReference type="GO" id="GO:0005737">
    <property type="term" value="C:cytoplasm"/>
    <property type="evidence" value="ECO:0007669"/>
    <property type="project" value="UniProtKB-ARBA"/>
</dbReference>
<dbReference type="PANTHER" id="PTHR22957:SF337">
    <property type="entry name" value="TBC1 DOMAIN FAMILY MEMBER 5"/>
    <property type="match status" value="1"/>
</dbReference>
<proteinExistence type="predicted"/>
<dbReference type="PROSITE" id="PS50086">
    <property type="entry name" value="TBC_RABGAP"/>
    <property type="match status" value="1"/>
</dbReference>
<feature type="domain" description="Rab-GAP TBC" evidence="2">
    <location>
        <begin position="52"/>
        <end position="348"/>
    </location>
</feature>
<dbReference type="InterPro" id="IPR000195">
    <property type="entry name" value="Rab-GAP-TBC_dom"/>
</dbReference>
<dbReference type="InterPro" id="IPR035969">
    <property type="entry name" value="Rab-GAP_TBC_sf"/>
</dbReference>
<evidence type="ECO:0000259" key="2">
    <source>
        <dbReference type="PROSITE" id="PS50086"/>
    </source>
</evidence>
<evidence type="ECO:0000313" key="3">
    <source>
        <dbReference type="Proteomes" id="UP000095287"/>
    </source>
</evidence>
<protein>
    <submittedName>
        <fullName evidence="4">Rab-GAP TBC domain-containing protein</fullName>
    </submittedName>
</protein>
<accession>A0A1I8AQ14</accession>
<name>A0A1I8AQ14_9BILA</name>
<dbReference type="WBParaSite" id="L893_g8044.t2">
    <property type="protein sequence ID" value="L893_g8044.t2"/>
    <property type="gene ID" value="L893_g8044"/>
</dbReference>
<dbReference type="Proteomes" id="UP000095287">
    <property type="component" value="Unplaced"/>
</dbReference>
<dbReference type="Gene3D" id="1.10.8.270">
    <property type="entry name" value="putative rabgap domain of human tbc1 domain family member 14 like domains"/>
    <property type="match status" value="1"/>
</dbReference>
<dbReference type="FunFam" id="1.10.8.270:FF:000011">
    <property type="entry name" value="TBC1 domain family member 5"/>
    <property type="match status" value="1"/>
</dbReference>
<evidence type="ECO:0000313" key="4">
    <source>
        <dbReference type="WBParaSite" id="L893_g8044.t2"/>
    </source>
</evidence>
<keyword evidence="1" id="KW-0343">GTPase activation</keyword>
<dbReference type="SUPFAM" id="SSF47923">
    <property type="entry name" value="Ypt/Rab-GAP domain of gyp1p"/>
    <property type="match status" value="2"/>
</dbReference>
<keyword evidence="3" id="KW-1185">Reference proteome</keyword>
<dbReference type="Pfam" id="PF00566">
    <property type="entry name" value="RabGAP-TBC"/>
    <property type="match status" value="2"/>
</dbReference>
<dbReference type="FunFam" id="1.10.472.80:FF:000038">
    <property type="entry name" value="TBC1 domain family member 5"/>
    <property type="match status" value="1"/>
</dbReference>
<sequence>MLVTPKVPSSSLKPSNSNSQFYVPFLDDWNDLFGGAFIDPILLENRSVAGLLKGSQIRSIVWRVLLKCLPCDRSEWEPILERSRKHYVDLKTKLTRNPRDDEAVTNLDVNNPLSLKTESPWMKYFADSKLRESINKDVERTFPEIQFFQLESTKHMMSDILFVYGKHNPHLADRHIDEAYRQGMHEILAPILFVIYCDQEAFADLKDNPSMKNLPADQYRILRLLSDPEYLEADSFALFCEVMLLLQRWYVTNDDSASENPSPSLNELGEVQLFKSIKDTGPSSELIEKLKFIGDVQLQEIDPELWNHLNKLDIAPQIYGIRWLRLLFGREFPMPDLLCLWDAIFADKPTLVLVDFIFIAMLLQIRELLLAGDYSMCLQYLMRYPPTVDVHSFIQLALYLKSPKKFPRPPAGVMTNFSHITLAGKSHPNRAREREDMVVNGFNRHSPESLSISPKKAIKKIDNFWNNIVRNEVKRPPSQVVNSSPRIQPRANDYSRLAHEDIYLLQEQVAILQARVTDMENIGRVASQRITDWMNDLGYLEGTTETKKRLLTDMREVRDHLNRGAINEQLIQPQHTMATRRTSNTSMYSGAVEYGTEAMNAPRQIDAGIYRKLGKENEMIEVGKRKNF</sequence>
<reference evidence="4" key="1">
    <citation type="submission" date="2016-11" db="UniProtKB">
        <authorList>
            <consortium name="WormBaseParasite"/>
        </authorList>
    </citation>
    <scope>IDENTIFICATION</scope>
</reference>
<dbReference type="GO" id="GO:0005096">
    <property type="term" value="F:GTPase activator activity"/>
    <property type="evidence" value="ECO:0007669"/>
    <property type="project" value="UniProtKB-KW"/>
</dbReference>
<dbReference type="AlphaFoldDB" id="A0A1I8AQ14"/>